<dbReference type="AlphaFoldDB" id="A0A3S4EXS6"/>
<protein>
    <submittedName>
        <fullName evidence="4">6af60980-bd6b-49be-913b-22080c196881</fullName>
    </submittedName>
</protein>
<evidence type="ECO:0000256" key="3">
    <source>
        <dbReference type="SAM" id="SignalP"/>
    </source>
</evidence>
<accession>A0A3S4EXS6</accession>
<keyword evidence="3" id="KW-0732">Signal</keyword>
<evidence type="ECO:0000313" key="5">
    <source>
        <dbReference type="Proteomes" id="UP000289323"/>
    </source>
</evidence>
<feature type="chain" id="PRO_5018735553" evidence="3">
    <location>
        <begin position="22"/>
        <end position="472"/>
    </location>
</feature>
<organism evidence="4 5">
    <name type="scientific">Thermothielavioides terrestris</name>
    <dbReference type="NCBI Taxonomy" id="2587410"/>
    <lineage>
        <taxon>Eukaryota</taxon>
        <taxon>Fungi</taxon>
        <taxon>Dikarya</taxon>
        <taxon>Ascomycota</taxon>
        <taxon>Pezizomycotina</taxon>
        <taxon>Sordariomycetes</taxon>
        <taxon>Sordariomycetidae</taxon>
        <taxon>Sordariales</taxon>
        <taxon>Chaetomiaceae</taxon>
        <taxon>Thermothielavioides</taxon>
    </lineage>
</organism>
<evidence type="ECO:0000313" key="4">
    <source>
        <dbReference type="EMBL" id="SPQ21939.1"/>
    </source>
</evidence>
<feature type="transmembrane region" description="Helical" evidence="2">
    <location>
        <begin position="219"/>
        <end position="240"/>
    </location>
</feature>
<proteinExistence type="predicted"/>
<feature type="compositionally biased region" description="Basic and acidic residues" evidence="1">
    <location>
        <begin position="418"/>
        <end position="430"/>
    </location>
</feature>
<keyword evidence="2" id="KW-0812">Transmembrane</keyword>
<sequence length="472" mass="50363">MRTSTARLAVAVAAVVSAPLAASLFASPDSPCAKYCGNVLGRTSTDEMACDSGSLSQTSTGVVWEQCIRCLLTGTYASGSPSDMQALLYNLRFNMEYCLFNAPVNPCITSRACGPLADAVNYKNLTTSVGAYDYCSLWAEDAVPRCTPCLYELPDGNYTNNYVMILEAACEQKPAPGSTVSISGDPFDTVNGVTIVPPQPTYSTVPAPDYGPVSLGARVGIAFGGLAFILALAGFCIVCNGKRRRRAFLRELERRHGAQGWPHPKTPYVGGAGGSSSGGGPEMFETPVSQRPLRGWENDSPVSAQPDGPYPRYFSPYTSQYNSPVSGPESAGASTAAFNQWPTATQEKLLMQMHAHHEKRQNELAIGIALGGDDASLRSKASNLNLNGYPVESKGKEREEAYELHEVESPSENGNRTGKGESRSYNEKHPQPHYRMPAEPQAPVLHHPGYGRHHGSRPGSSGTGGAVGGMDQ</sequence>
<keyword evidence="2" id="KW-1133">Transmembrane helix</keyword>
<feature type="compositionally biased region" description="Basic and acidic residues" evidence="1">
    <location>
        <begin position="393"/>
        <end position="408"/>
    </location>
</feature>
<reference evidence="4 5" key="1">
    <citation type="submission" date="2018-04" db="EMBL/GenBank/DDBJ databases">
        <authorList>
            <person name="Huttner S."/>
            <person name="Dainat J."/>
        </authorList>
    </citation>
    <scope>NUCLEOTIDE SEQUENCE [LARGE SCALE GENOMIC DNA]</scope>
</reference>
<feature type="compositionally biased region" description="Gly residues" evidence="1">
    <location>
        <begin position="270"/>
        <end position="281"/>
    </location>
</feature>
<feature type="signal peptide" evidence="3">
    <location>
        <begin position="1"/>
        <end position="21"/>
    </location>
</feature>
<feature type="compositionally biased region" description="Gly residues" evidence="1">
    <location>
        <begin position="461"/>
        <end position="472"/>
    </location>
</feature>
<evidence type="ECO:0000256" key="2">
    <source>
        <dbReference type="SAM" id="Phobius"/>
    </source>
</evidence>
<evidence type="ECO:0000256" key="1">
    <source>
        <dbReference type="SAM" id="MobiDB-lite"/>
    </source>
</evidence>
<feature type="region of interest" description="Disordered" evidence="1">
    <location>
        <begin position="385"/>
        <end position="472"/>
    </location>
</feature>
<feature type="region of interest" description="Disordered" evidence="1">
    <location>
        <begin position="260"/>
        <end position="315"/>
    </location>
</feature>
<keyword evidence="2" id="KW-0472">Membrane</keyword>
<dbReference type="EMBL" id="OUUZ01000008">
    <property type="protein sequence ID" value="SPQ21939.1"/>
    <property type="molecule type" value="Genomic_DNA"/>
</dbReference>
<gene>
    <name evidence="4" type="ORF">TT172_LOCUS4358</name>
</gene>
<dbReference type="Proteomes" id="UP000289323">
    <property type="component" value="Unassembled WGS sequence"/>
</dbReference>
<name>A0A3S4EXS6_9PEZI</name>